<protein>
    <submittedName>
        <fullName evidence="2">Uncharacterized protein</fullName>
    </submittedName>
</protein>
<reference evidence="2" key="1">
    <citation type="submission" date="2023-08" db="EMBL/GenBank/DDBJ databases">
        <title>Chromosome-level Genome Assembly of mud carp (Cirrhinus molitorella).</title>
        <authorList>
            <person name="Liu H."/>
        </authorList>
    </citation>
    <scope>NUCLEOTIDE SEQUENCE</scope>
    <source>
        <strain evidence="2">Prfri</strain>
        <tissue evidence="2">Muscle</tissue>
    </source>
</reference>
<name>A0AA88P5K3_9TELE</name>
<organism evidence="2 3">
    <name type="scientific">Cirrhinus molitorella</name>
    <name type="common">mud carp</name>
    <dbReference type="NCBI Taxonomy" id="172907"/>
    <lineage>
        <taxon>Eukaryota</taxon>
        <taxon>Metazoa</taxon>
        <taxon>Chordata</taxon>
        <taxon>Craniata</taxon>
        <taxon>Vertebrata</taxon>
        <taxon>Euteleostomi</taxon>
        <taxon>Actinopterygii</taxon>
        <taxon>Neopterygii</taxon>
        <taxon>Teleostei</taxon>
        <taxon>Ostariophysi</taxon>
        <taxon>Cypriniformes</taxon>
        <taxon>Cyprinidae</taxon>
        <taxon>Labeoninae</taxon>
        <taxon>Labeonini</taxon>
        <taxon>Cirrhinus</taxon>
    </lineage>
</organism>
<gene>
    <name evidence="2" type="ORF">Q8A67_021326</name>
</gene>
<proteinExistence type="predicted"/>
<comment type="caution">
    <text evidence="2">The sequence shown here is derived from an EMBL/GenBank/DDBJ whole genome shotgun (WGS) entry which is preliminary data.</text>
</comment>
<accession>A0AA88P5K3</accession>
<evidence type="ECO:0000256" key="1">
    <source>
        <dbReference type="SAM" id="MobiDB-lite"/>
    </source>
</evidence>
<evidence type="ECO:0000313" key="2">
    <source>
        <dbReference type="EMBL" id="KAK2874173.1"/>
    </source>
</evidence>
<sequence>MVLMRRIPTEKEGARQRCPLPRSLFPLLISRSSGSRVPCDAEARLCLMRGCTARFCSSVAMGKTTSTAQRETMNELVWVGMGESATGRKQAESSPDAIKALRINK</sequence>
<evidence type="ECO:0000313" key="3">
    <source>
        <dbReference type="Proteomes" id="UP001187343"/>
    </source>
</evidence>
<feature type="region of interest" description="Disordered" evidence="1">
    <location>
        <begin position="84"/>
        <end position="105"/>
    </location>
</feature>
<dbReference type="AlphaFoldDB" id="A0AA88P5K3"/>
<keyword evidence="3" id="KW-1185">Reference proteome</keyword>
<dbReference type="Proteomes" id="UP001187343">
    <property type="component" value="Unassembled WGS sequence"/>
</dbReference>
<dbReference type="EMBL" id="JAUYZG010000021">
    <property type="protein sequence ID" value="KAK2874173.1"/>
    <property type="molecule type" value="Genomic_DNA"/>
</dbReference>